<feature type="compositionally biased region" description="Basic and acidic residues" evidence="1">
    <location>
        <begin position="17"/>
        <end position="30"/>
    </location>
</feature>
<evidence type="ECO:0000313" key="3">
    <source>
        <dbReference type="Proteomes" id="UP001221142"/>
    </source>
</evidence>
<feature type="compositionally biased region" description="Basic residues" evidence="1">
    <location>
        <begin position="251"/>
        <end position="262"/>
    </location>
</feature>
<gene>
    <name evidence="2" type="ORF">FB45DRAFT_1033455</name>
</gene>
<reference evidence="2" key="1">
    <citation type="submission" date="2023-03" db="EMBL/GenBank/DDBJ databases">
        <title>Massive genome expansion in bonnet fungi (Mycena s.s.) driven by repeated elements and novel gene families across ecological guilds.</title>
        <authorList>
            <consortium name="Lawrence Berkeley National Laboratory"/>
            <person name="Harder C.B."/>
            <person name="Miyauchi S."/>
            <person name="Viragh M."/>
            <person name="Kuo A."/>
            <person name="Thoen E."/>
            <person name="Andreopoulos B."/>
            <person name="Lu D."/>
            <person name="Skrede I."/>
            <person name="Drula E."/>
            <person name="Henrissat B."/>
            <person name="Morin E."/>
            <person name="Kohler A."/>
            <person name="Barry K."/>
            <person name="LaButti K."/>
            <person name="Morin E."/>
            <person name="Salamov A."/>
            <person name="Lipzen A."/>
            <person name="Mereny Z."/>
            <person name="Hegedus B."/>
            <person name="Baldrian P."/>
            <person name="Stursova M."/>
            <person name="Weitz H."/>
            <person name="Taylor A."/>
            <person name="Grigoriev I.V."/>
            <person name="Nagy L.G."/>
            <person name="Martin F."/>
            <person name="Kauserud H."/>
        </authorList>
    </citation>
    <scope>NUCLEOTIDE SEQUENCE</scope>
    <source>
        <strain evidence="2">9284</strain>
    </source>
</reference>
<evidence type="ECO:0000256" key="1">
    <source>
        <dbReference type="SAM" id="MobiDB-lite"/>
    </source>
</evidence>
<protein>
    <submittedName>
        <fullName evidence="2">Uncharacterized protein</fullName>
    </submittedName>
</protein>
<dbReference type="AlphaFoldDB" id="A0AAD7BFE9"/>
<feature type="region of interest" description="Disordered" evidence="1">
    <location>
        <begin position="243"/>
        <end position="271"/>
    </location>
</feature>
<organism evidence="2 3">
    <name type="scientific">Roridomyces roridus</name>
    <dbReference type="NCBI Taxonomy" id="1738132"/>
    <lineage>
        <taxon>Eukaryota</taxon>
        <taxon>Fungi</taxon>
        <taxon>Dikarya</taxon>
        <taxon>Basidiomycota</taxon>
        <taxon>Agaricomycotina</taxon>
        <taxon>Agaricomycetes</taxon>
        <taxon>Agaricomycetidae</taxon>
        <taxon>Agaricales</taxon>
        <taxon>Marasmiineae</taxon>
        <taxon>Mycenaceae</taxon>
        <taxon>Roridomyces</taxon>
    </lineage>
</organism>
<accession>A0AAD7BFE9</accession>
<dbReference type="EMBL" id="JARKIF010000018">
    <property type="protein sequence ID" value="KAJ7619607.1"/>
    <property type="molecule type" value="Genomic_DNA"/>
</dbReference>
<keyword evidence="3" id="KW-1185">Reference proteome</keyword>
<sequence length="271" mass="29888">MYNGYIAPGSSPASSYHLDERSAQYTRQEHQNPPNLPGYNSHIQAYLAQNPQHPAPWVTGVSSYAEPPYQSTYAPSGPPYLQGSQERHNVAQSRLGQFEPGVIDGIEFGTGNTFNKPGNCCEYGTIPPQLPGGRAGTLRTLNSQSRTYLDGRYQPQAFCQNCERLAKRLADEYPGLTILDVESGITYESACTQQALAMRERNEPAANIHIYLMTATVAVMKDRANKAPAKAHRKEQEARAAEQAADAAKAKAQRSGKKHHRDHMFVKQNAL</sequence>
<proteinExistence type="predicted"/>
<feature type="region of interest" description="Disordered" evidence="1">
    <location>
        <begin position="1"/>
        <end position="40"/>
    </location>
</feature>
<comment type="caution">
    <text evidence="2">The sequence shown here is derived from an EMBL/GenBank/DDBJ whole genome shotgun (WGS) entry which is preliminary data.</text>
</comment>
<name>A0AAD7BFE9_9AGAR</name>
<dbReference type="Proteomes" id="UP001221142">
    <property type="component" value="Unassembled WGS sequence"/>
</dbReference>
<evidence type="ECO:0000313" key="2">
    <source>
        <dbReference type="EMBL" id="KAJ7619607.1"/>
    </source>
</evidence>